<reference evidence="2" key="1">
    <citation type="submission" date="2018-09" db="EMBL/GenBank/DDBJ databases">
        <authorList>
            <person name="Zhu H."/>
        </authorList>
    </citation>
    <scope>NUCLEOTIDE SEQUENCE [LARGE SCALE GENOMIC DNA]</scope>
    <source>
        <strain evidence="2">K1S02-23</strain>
    </source>
</reference>
<proteinExistence type="predicted"/>
<dbReference type="InterPro" id="IPR001753">
    <property type="entry name" value="Enoyl-CoA_hydra/iso"/>
</dbReference>
<sequence length="266" mass="28217">MIDAIHDNDAPEILIERRDGVAILLFNRPRAANAQGFTFGGALLSALDEIERDDSVSAIVISGVGKVFCAGGKIGEIMKVDGVDMEEQLRAIRQTFRAVQRIREHDLPVICALNGAAIGGGAALALACDLVVAAEEGSYSFPFGRLGAAAADMGCAYLLPRIVGTARAKQILLTGATINAHEGRADGLFVDVVPRAEVLDTAVALARSIIAAGPRRAVAATKQILLRGESADYATCTSYELYLQCYMLSTDGHKERLKGFLDSRKA</sequence>
<organism evidence="1 2">
    <name type="scientific">Noviherbaspirillum sedimenti</name>
    <dbReference type="NCBI Taxonomy" id="2320865"/>
    <lineage>
        <taxon>Bacteria</taxon>
        <taxon>Pseudomonadati</taxon>
        <taxon>Pseudomonadota</taxon>
        <taxon>Betaproteobacteria</taxon>
        <taxon>Burkholderiales</taxon>
        <taxon>Oxalobacteraceae</taxon>
        <taxon>Noviherbaspirillum</taxon>
    </lineage>
</organism>
<gene>
    <name evidence="1" type="ORF">D3878_14640</name>
</gene>
<dbReference type="CDD" id="cd06558">
    <property type="entry name" value="crotonase-like"/>
    <property type="match status" value="1"/>
</dbReference>
<dbReference type="Gene3D" id="3.90.226.10">
    <property type="entry name" value="2-enoyl-CoA Hydratase, Chain A, domain 1"/>
    <property type="match status" value="1"/>
</dbReference>
<accession>A0A3A3G405</accession>
<protein>
    <submittedName>
        <fullName evidence="1">Enoyl-CoA hydratase/isomerase family protein</fullName>
    </submittedName>
</protein>
<comment type="caution">
    <text evidence="1">The sequence shown here is derived from an EMBL/GenBank/DDBJ whole genome shotgun (WGS) entry which is preliminary data.</text>
</comment>
<keyword evidence="1" id="KW-0413">Isomerase</keyword>
<name>A0A3A3G405_9BURK</name>
<evidence type="ECO:0000313" key="1">
    <source>
        <dbReference type="EMBL" id="RJG02661.1"/>
    </source>
</evidence>
<dbReference type="Proteomes" id="UP000266327">
    <property type="component" value="Unassembled WGS sequence"/>
</dbReference>
<dbReference type="GO" id="GO:0016853">
    <property type="term" value="F:isomerase activity"/>
    <property type="evidence" value="ECO:0007669"/>
    <property type="project" value="UniProtKB-KW"/>
</dbReference>
<dbReference type="AlphaFoldDB" id="A0A3A3G405"/>
<dbReference type="EMBL" id="QYUQ01000002">
    <property type="protein sequence ID" value="RJG02661.1"/>
    <property type="molecule type" value="Genomic_DNA"/>
</dbReference>
<dbReference type="PANTHER" id="PTHR43459">
    <property type="entry name" value="ENOYL-COA HYDRATASE"/>
    <property type="match status" value="1"/>
</dbReference>
<dbReference type="InterPro" id="IPR029045">
    <property type="entry name" value="ClpP/crotonase-like_dom_sf"/>
</dbReference>
<dbReference type="Pfam" id="PF00378">
    <property type="entry name" value="ECH_1"/>
    <property type="match status" value="1"/>
</dbReference>
<evidence type="ECO:0000313" key="2">
    <source>
        <dbReference type="Proteomes" id="UP000266327"/>
    </source>
</evidence>
<keyword evidence="2" id="KW-1185">Reference proteome</keyword>
<dbReference type="RefSeq" id="WP_119786164.1">
    <property type="nucleotide sequence ID" value="NZ_QYUQ01000002.1"/>
</dbReference>
<dbReference type="SUPFAM" id="SSF52096">
    <property type="entry name" value="ClpP/crotonase"/>
    <property type="match status" value="1"/>
</dbReference>
<dbReference type="OrthoDB" id="9777711at2"/>
<dbReference type="PANTHER" id="PTHR43459:SF1">
    <property type="entry name" value="EG:BACN32G11.4 PROTEIN"/>
    <property type="match status" value="1"/>
</dbReference>